<proteinExistence type="predicted"/>
<accession>A0A9Q1IJI7</accession>
<feature type="region of interest" description="Disordered" evidence="1">
    <location>
        <begin position="36"/>
        <end position="77"/>
    </location>
</feature>
<dbReference type="AlphaFoldDB" id="A0A9Q1IJI7"/>
<feature type="region of interest" description="Disordered" evidence="1">
    <location>
        <begin position="1"/>
        <end position="23"/>
    </location>
</feature>
<dbReference type="Proteomes" id="UP001152622">
    <property type="component" value="Chromosome 15"/>
</dbReference>
<dbReference type="EMBL" id="JAINUF010000015">
    <property type="protein sequence ID" value="KAJ8341804.1"/>
    <property type="molecule type" value="Genomic_DNA"/>
</dbReference>
<keyword evidence="3" id="KW-1185">Reference proteome</keyword>
<name>A0A9Q1IJI7_SYNKA</name>
<evidence type="ECO:0000313" key="3">
    <source>
        <dbReference type="Proteomes" id="UP001152622"/>
    </source>
</evidence>
<gene>
    <name evidence="2" type="ORF">SKAU_G00340950</name>
</gene>
<evidence type="ECO:0000256" key="1">
    <source>
        <dbReference type="SAM" id="MobiDB-lite"/>
    </source>
</evidence>
<organism evidence="2 3">
    <name type="scientific">Synaphobranchus kaupii</name>
    <name type="common">Kaup's arrowtooth eel</name>
    <dbReference type="NCBI Taxonomy" id="118154"/>
    <lineage>
        <taxon>Eukaryota</taxon>
        <taxon>Metazoa</taxon>
        <taxon>Chordata</taxon>
        <taxon>Craniata</taxon>
        <taxon>Vertebrata</taxon>
        <taxon>Euteleostomi</taxon>
        <taxon>Actinopterygii</taxon>
        <taxon>Neopterygii</taxon>
        <taxon>Teleostei</taxon>
        <taxon>Anguilliformes</taxon>
        <taxon>Synaphobranchidae</taxon>
        <taxon>Synaphobranchus</taxon>
    </lineage>
</organism>
<comment type="caution">
    <text evidence="2">The sequence shown here is derived from an EMBL/GenBank/DDBJ whole genome shotgun (WGS) entry which is preliminary data.</text>
</comment>
<protein>
    <submittedName>
        <fullName evidence="2">Uncharacterized protein</fullName>
    </submittedName>
</protein>
<sequence length="99" mass="10589">MRDERVPGSKPDTGGQTGASPLKAVLRLLKLLTKLTKSRTERTAKQRKGQGNGTRKTSARDSGAFRGGLRPPGGPSVAVLFGRRALRPLPDAEGRQERG</sequence>
<reference evidence="2" key="1">
    <citation type="journal article" date="2023" name="Science">
        <title>Genome structures resolve the early diversification of teleost fishes.</title>
        <authorList>
            <person name="Parey E."/>
            <person name="Louis A."/>
            <person name="Montfort J."/>
            <person name="Bouchez O."/>
            <person name="Roques C."/>
            <person name="Iampietro C."/>
            <person name="Lluch J."/>
            <person name="Castinel A."/>
            <person name="Donnadieu C."/>
            <person name="Desvignes T."/>
            <person name="Floi Bucao C."/>
            <person name="Jouanno E."/>
            <person name="Wen M."/>
            <person name="Mejri S."/>
            <person name="Dirks R."/>
            <person name="Jansen H."/>
            <person name="Henkel C."/>
            <person name="Chen W.J."/>
            <person name="Zahm M."/>
            <person name="Cabau C."/>
            <person name="Klopp C."/>
            <person name="Thompson A.W."/>
            <person name="Robinson-Rechavi M."/>
            <person name="Braasch I."/>
            <person name="Lecointre G."/>
            <person name="Bobe J."/>
            <person name="Postlethwait J.H."/>
            <person name="Berthelot C."/>
            <person name="Roest Crollius H."/>
            <person name="Guiguen Y."/>
        </authorList>
    </citation>
    <scope>NUCLEOTIDE SEQUENCE</scope>
    <source>
        <strain evidence="2">WJC10195</strain>
    </source>
</reference>
<evidence type="ECO:0000313" key="2">
    <source>
        <dbReference type="EMBL" id="KAJ8341804.1"/>
    </source>
</evidence>